<dbReference type="SMART" id="SM00028">
    <property type="entry name" value="TPR"/>
    <property type="match status" value="4"/>
</dbReference>
<name>A0ABW4DRC9_9LACO</name>
<dbReference type="Gene3D" id="1.25.40.10">
    <property type="entry name" value="Tetratricopeptide repeat domain"/>
    <property type="match status" value="3"/>
</dbReference>
<feature type="repeat" description="TPR" evidence="3">
    <location>
        <begin position="134"/>
        <end position="167"/>
    </location>
</feature>
<reference evidence="5" key="1">
    <citation type="journal article" date="2019" name="Int. J. Syst. Evol. Microbiol.">
        <title>The Global Catalogue of Microorganisms (GCM) 10K type strain sequencing project: providing services to taxonomists for standard genome sequencing and annotation.</title>
        <authorList>
            <consortium name="The Broad Institute Genomics Platform"/>
            <consortium name="The Broad Institute Genome Sequencing Center for Infectious Disease"/>
            <person name="Wu L."/>
            <person name="Ma J."/>
        </authorList>
    </citation>
    <scope>NUCLEOTIDE SEQUENCE [LARGE SCALE GENOMIC DNA]</scope>
    <source>
        <strain evidence="5">CCM 8951</strain>
    </source>
</reference>
<dbReference type="InterPro" id="IPR011990">
    <property type="entry name" value="TPR-like_helical_dom_sf"/>
</dbReference>
<evidence type="ECO:0000256" key="1">
    <source>
        <dbReference type="ARBA" id="ARBA00022737"/>
    </source>
</evidence>
<gene>
    <name evidence="4" type="ORF">ACFQ4L_09450</name>
</gene>
<accession>A0ABW4DRC9</accession>
<keyword evidence="5" id="KW-1185">Reference proteome</keyword>
<evidence type="ECO:0000313" key="4">
    <source>
        <dbReference type="EMBL" id="MFD1466283.1"/>
    </source>
</evidence>
<proteinExistence type="predicted"/>
<dbReference type="Proteomes" id="UP001597244">
    <property type="component" value="Unassembled WGS sequence"/>
</dbReference>
<evidence type="ECO:0000313" key="5">
    <source>
        <dbReference type="Proteomes" id="UP001597244"/>
    </source>
</evidence>
<keyword evidence="2 3" id="KW-0802">TPR repeat</keyword>
<dbReference type="PROSITE" id="PS50005">
    <property type="entry name" value="TPR"/>
    <property type="match status" value="1"/>
</dbReference>
<sequence length="424" mass="47899">MSYSEEMLDALNDQDLEEAKKKFASALRHDDDDTLFSLAEELQALGFNQQTRRIAEKLLAKYPDADDVRLILAELDIGDDKTDEALLLLDQISGNSAVYPQSLLTAADLYQSINLPEVSERKLLEAKVLLPDEPVVDFALGELYLNQGRYQDALSYYQSLLDQKVDFMAQVSIQQRLAETLSGLGEYEEAIAIDEKLTENLATDEQLFELGVLYQQVHDDDKAIQVLTRLQQQNSDYSALYRPLVQSQSDLGRYQQALQAAQVGLGYDEYNLDLYRLGAQAALKVGAKHEAEELLKKGLSLDPEAQSLRLMLAQHYLETGHDQDSVDLLAPLADEDEADPQVNWQLAQAYDHLDDPELAKQNYFAAYPNLKDNSQFMKQMVIFLQSQAMTPELKLALQQYLKLVPDDADFEAMLLDLEADDNQF</sequence>
<keyword evidence="1" id="KW-0677">Repeat</keyword>
<protein>
    <submittedName>
        <fullName evidence="4">Tetratricopeptide repeat protein</fullName>
    </submittedName>
</protein>
<dbReference type="RefSeq" id="WP_125577837.1">
    <property type="nucleotide sequence ID" value="NZ_JBHTOF010000100.1"/>
</dbReference>
<dbReference type="EMBL" id="JBHTOF010000100">
    <property type="protein sequence ID" value="MFD1466283.1"/>
    <property type="molecule type" value="Genomic_DNA"/>
</dbReference>
<dbReference type="PANTHER" id="PTHR45586">
    <property type="entry name" value="TPR REPEAT-CONTAINING PROTEIN PA4667"/>
    <property type="match status" value="1"/>
</dbReference>
<evidence type="ECO:0000256" key="3">
    <source>
        <dbReference type="PROSITE-ProRule" id="PRU00339"/>
    </source>
</evidence>
<dbReference type="InterPro" id="IPR019734">
    <property type="entry name" value="TPR_rpt"/>
</dbReference>
<dbReference type="PANTHER" id="PTHR45586:SF1">
    <property type="entry name" value="LIPOPOLYSACCHARIDE ASSEMBLY PROTEIN B"/>
    <property type="match status" value="1"/>
</dbReference>
<organism evidence="4 5">
    <name type="scientific">Lapidilactobacillus mulanensis</name>
    <dbReference type="NCBI Taxonomy" id="2485999"/>
    <lineage>
        <taxon>Bacteria</taxon>
        <taxon>Bacillati</taxon>
        <taxon>Bacillota</taxon>
        <taxon>Bacilli</taxon>
        <taxon>Lactobacillales</taxon>
        <taxon>Lactobacillaceae</taxon>
        <taxon>Lapidilactobacillus</taxon>
    </lineage>
</organism>
<dbReference type="Pfam" id="PF14559">
    <property type="entry name" value="TPR_19"/>
    <property type="match status" value="1"/>
</dbReference>
<comment type="caution">
    <text evidence="4">The sequence shown here is derived from an EMBL/GenBank/DDBJ whole genome shotgun (WGS) entry which is preliminary data.</text>
</comment>
<dbReference type="InterPro" id="IPR051012">
    <property type="entry name" value="CellSynth/LPSAsmb/PSIAsmb"/>
</dbReference>
<dbReference type="Pfam" id="PF13176">
    <property type="entry name" value="TPR_7"/>
    <property type="match status" value="1"/>
</dbReference>
<evidence type="ECO:0000256" key="2">
    <source>
        <dbReference type="ARBA" id="ARBA00022803"/>
    </source>
</evidence>
<dbReference type="SUPFAM" id="SSF48452">
    <property type="entry name" value="TPR-like"/>
    <property type="match status" value="2"/>
</dbReference>